<sequence length="94" mass="10806">MDKVSYVSSLAVLNVGFSNSRNISKKFADEIYCCVHSNRNRPGYFDYRACMRVRCKGSQYIVKSTPSNKWGTLAQTLQRHRPEQSSKAKRRIKG</sequence>
<evidence type="ECO:0000256" key="1">
    <source>
        <dbReference type="SAM" id="MobiDB-lite"/>
    </source>
</evidence>
<protein>
    <submittedName>
        <fullName evidence="3">Uncharacterized protein</fullName>
    </submittedName>
</protein>
<dbReference type="AlphaFoldDB" id="A0A915DDX6"/>
<organism evidence="2 3">
    <name type="scientific">Ditylenchus dipsaci</name>
    <dbReference type="NCBI Taxonomy" id="166011"/>
    <lineage>
        <taxon>Eukaryota</taxon>
        <taxon>Metazoa</taxon>
        <taxon>Ecdysozoa</taxon>
        <taxon>Nematoda</taxon>
        <taxon>Chromadorea</taxon>
        <taxon>Rhabditida</taxon>
        <taxon>Tylenchina</taxon>
        <taxon>Tylenchomorpha</taxon>
        <taxon>Sphaerularioidea</taxon>
        <taxon>Anguinidae</taxon>
        <taxon>Anguininae</taxon>
        <taxon>Ditylenchus</taxon>
    </lineage>
</organism>
<dbReference type="Proteomes" id="UP000887574">
    <property type="component" value="Unplaced"/>
</dbReference>
<accession>A0A915DDX6</accession>
<reference evidence="3" key="1">
    <citation type="submission" date="2022-11" db="UniProtKB">
        <authorList>
            <consortium name="WormBaseParasite"/>
        </authorList>
    </citation>
    <scope>IDENTIFICATION</scope>
</reference>
<evidence type="ECO:0000313" key="3">
    <source>
        <dbReference type="WBParaSite" id="jg18585"/>
    </source>
</evidence>
<name>A0A915DDX6_9BILA</name>
<evidence type="ECO:0000313" key="2">
    <source>
        <dbReference type="Proteomes" id="UP000887574"/>
    </source>
</evidence>
<feature type="region of interest" description="Disordered" evidence="1">
    <location>
        <begin position="71"/>
        <end position="94"/>
    </location>
</feature>
<keyword evidence="2" id="KW-1185">Reference proteome</keyword>
<dbReference type="WBParaSite" id="jg18585">
    <property type="protein sequence ID" value="jg18585"/>
    <property type="gene ID" value="jg18585"/>
</dbReference>
<proteinExistence type="predicted"/>